<dbReference type="EMBL" id="JH767574">
    <property type="protein sequence ID" value="EON65572.1"/>
    <property type="molecule type" value="Genomic_DNA"/>
</dbReference>
<dbReference type="GO" id="GO:0008289">
    <property type="term" value="F:lipid binding"/>
    <property type="evidence" value="ECO:0007669"/>
    <property type="project" value="UniProtKB-UniRule"/>
</dbReference>
<reference evidence="12" key="1">
    <citation type="submission" date="2012-06" db="EMBL/GenBank/DDBJ databases">
        <title>The genome sequence of Coniosporium apollinis CBS 100218.</title>
        <authorList>
            <consortium name="The Broad Institute Genome Sequencing Platform"/>
            <person name="Cuomo C."/>
            <person name="Gorbushina A."/>
            <person name="Noack S."/>
            <person name="Walker B."/>
            <person name="Young S.K."/>
            <person name="Zeng Q."/>
            <person name="Gargeya S."/>
            <person name="Fitzgerald M."/>
            <person name="Haas B."/>
            <person name="Abouelleil A."/>
            <person name="Alvarado L."/>
            <person name="Arachchi H.M."/>
            <person name="Berlin A.M."/>
            <person name="Chapman S.B."/>
            <person name="Goldberg J."/>
            <person name="Griggs A."/>
            <person name="Gujja S."/>
            <person name="Hansen M."/>
            <person name="Howarth C."/>
            <person name="Imamovic A."/>
            <person name="Larimer J."/>
            <person name="McCowan C."/>
            <person name="Montmayeur A."/>
            <person name="Murphy C."/>
            <person name="Neiman D."/>
            <person name="Pearson M."/>
            <person name="Priest M."/>
            <person name="Roberts A."/>
            <person name="Saif S."/>
            <person name="Shea T."/>
            <person name="Sisk P."/>
            <person name="Sykes S."/>
            <person name="Wortman J."/>
            <person name="Nusbaum C."/>
            <person name="Birren B."/>
        </authorList>
    </citation>
    <scope>NUCLEOTIDE SEQUENCE [LARGE SCALE GENOMIC DNA]</scope>
    <source>
        <strain evidence="12">CBS 100218</strain>
    </source>
</reference>
<keyword evidence="5" id="KW-0809">Transit peptide</keyword>
<keyword evidence="7 8" id="KW-0496">Mitochondrion</keyword>
<accession>R7YUJ5</accession>
<dbReference type="AlphaFoldDB" id="R7YUJ5"/>
<comment type="subcellular location">
    <subcellularLocation>
        <location evidence="1 8">Mitochondrion</location>
    </subcellularLocation>
</comment>
<comment type="pathway">
    <text evidence="2 8">Cofactor biosynthesis; ubiquinone biosynthesis.</text>
</comment>
<evidence type="ECO:0000256" key="6">
    <source>
        <dbReference type="ARBA" id="ARBA00023121"/>
    </source>
</evidence>
<evidence type="ECO:0000256" key="5">
    <source>
        <dbReference type="ARBA" id="ARBA00022946"/>
    </source>
</evidence>
<dbReference type="eggNOG" id="KOG2969">
    <property type="taxonomic scope" value="Eukaryota"/>
</dbReference>
<dbReference type="PANTHER" id="PTHR21427">
    <property type="entry name" value="UBIQUINONE BIOSYNTHESIS PROTEIN COQ9, MITOCHONDRIAL"/>
    <property type="match status" value="1"/>
</dbReference>
<dbReference type="Pfam" id="PF08511">
    <property type="entry name" value="COQ9"/>
    <property type="match status" value="1"/>
</dbReference>
<dbReference type="GeneID" id="19902121"/>
<dbReference type="STRING" id="1168221.R7YUJ5"/>
<evidence type="ECO:0000313" key="11">
    <source>
        <dbReference type="EMBL" id="EON65572.1"/>
    </source>
</evidence>
<dbReference type="InterPro" id="IPR012762">
    <property type="entry name" value="Ubiq_biosynth_COQ9"/>
</dbReference>
<dbReference type="HOGENOM" id="CLU_057411_1_1_1"/>
<organism evidence="11 12">
    <name type="scientific">Coniosporium apollinis (strain CBS 100218)</name>
    <name type="common">Rock-inhabiting black yeast</name>
    <dbReference type="NCBI Taxonomy" id="1168221"/>
    <lineage>
        <taxon>Eukaryota</taxon>
        <taxon>Fungi</taxon>
        <taxon>Dikarya</taxon>
        <taxon>Ascomycota</taxon>
        <taxon>Pezizomycotina</taxon>
        <taxon>Dothideomycetes</taxon>
        <taxon>Dothideomycetes incertae sedis</taxon>
        <taxon>Coniosporium</taxon>
    </lineage>
</organism>
<dbReference type="Proteomes" id="UP000016924">
    <property type="component" value="Unassembled WGS sequence"/>
</dbReference>
<dbReference type="UniPathway" id="UPA00232"/>
<keyword evidence="12" id="KW-1185">Reference proteome</keyword>
<gene>
    <name evidence="11" type="ORF">W97_04810</name>
</gene>
<proteinExistence type="inferred from homology"/>
<keyword evidence="6 8" id="KW-0446">Lipid-binding</keyword>
<evidence type="ECO:0000256" key="2">
    <source>
        <dbReference type="ARBA" id="ARBA00004749"/>
    </source>
</evidence>
<dbReference type="FunFam" id="1.10.357.10:FF:000004">
    <property type="entry name" value="Ubiquinone biosynthesis protein COQ9, mitochondrial"/>
    <property type="match status" value="1"/>
</dbReference>
<protein>
    <recommendedName>
        <fullName evidence="8">Ubiquinone biosynthesis protein</fullName>
    </recommendedName>
</protein>
<comment type="similarity">
    <text evidence="3 8">Belongs to the COQ9 family.</text>
</comment>
<evidence type="ECO:0000256" key="9">
    <source>
        <dbReference type="SAM" id="MobiDB-lite"/>
    </source>
</evidence>
<dbReference type="NCBIfam" id="TIGR02396">
    <property type="entry name" value="diverge_rpsU"/>
    <property type="match status" value="1"/>
</dbReference>
<dbReference type="GO" id="GO:0006744">
    <property type="term" value="P:ubiquinone biosynthetic process"/>
    <property type="evidence" value="ECO:0007669"/>
    <property type="project" value="UniProtKB-UniRule"/>
</dbReference>
<evidence type="ECO:0000256" key="7">
    <source>
        <dbReference type="ARBA" id="ARBA00023128"/>
    </source>
</evidence>
<feature type="region of interest" description="Disordered" evidence="9">
    <location>
        <begin position="1"/>
        <end position="46"/>
    </location>
</feature>
<evidence type="ECO:0000256" key="8">
    <source>
        <dbReference type="RuleBase" id="RU366063"/>
    </source>
</evidence>
<dbReference type="GO" id="GO:0005743">
    <property type="term" value="C:mitochondrial inner membrane"/>
    <property type="evidence" value="ECO:0007669"/>
    <property type="project" value="TreeGrafter"/>
</dbReference>
<dbReference type="Gene3D" id="1.10.357.10">
    <property type="entry name" value="Tetracycline Repressor, domain 2"/>
    <property type="match status" value="1"/>
</dbReference>
<dbReference type="PANTHER" id="PTHR21427:SF19">
    <property type="entry name" value="UBIQUINONE BIOSYNTHESIS PROTEIN COQ9, MITOCHONDRIAL"/>
    <property type="match status" value="1"/>
</dbReference>
<evidence type="ECO:0000259" key="10">
    <source>
        <dbReference type="Pfam" id="PF08511"/>
    </source>
</evidence>
<evidence type="ECO:0000256" key="3">
    <source>
        <dbReference type="ARBA" id="ARBA00010766"/>
    </source>
</evidence>
<dbReference type="RefSeq" id="XP_007780889.1">
    <property type="nucleotide sequence ID" value="XM_007782699.1"/>
</dbReference>
<evidence type="ECO:0000256" key="1">
    <source>
        <dbReference type="ARBA" id="ARBA00004173"/>
    </source>
</evidence>
<dbReference type="InterPro" id="IPR013718">
    <property type="entry name" value="COQ9_C"/>
</dbReference>
<feature type="domain" description="COQ9 C-terminal" evidence="10">
    <location>
        <begin position="150"/>
        <end position="220"/>
    </location>
</feature>
<dbReference type="OMA" id="CAGFGWN"/>
<evidence type="ECO:0000256" key="4">
    <source>
        <dbReference type="ARBA" id="ARBA00022688"/>
    </source>
</evidence>
<dbReference type="OrthoDB" id="619536at2759"/>
<name>R7YUJ5_CONA1</name>
<comment type="function">
    <text evidence="8">Membrane-associated protein that warps the membrane surface to access and bind aromatic isoprenes with high specificity, including ubiquinone (CoQ) isoprene intermediates and presents them directly to Coq7, therefore facilitating the Coq7-mediated hydroxylase step. Participates in the biosynthesis of coenzyme Q, also named ubiquinone, an essential lipid-soluble electron transporter for aerobic cellular respiration.</text>
</comment>
<evidence type="ECO:0000313" key="12">
    <source>
        <dbReference type="Proteomes" id="UP000016924"/>
    </source>
</evidence>
<keyword evidence="4 8" id="KW-0831">Ubiquinone biosynthesis</keyword>
<sequence length="249" mass="27706">MASPARLTRATPARHLLRSTFRPQTPKTRPYHSYETPQPSPYPPTESAILSSALSHVPNHGFTTESLRLGARDAGYLDASTNLFPRGAFDLVQYHLVTRRLALKDAVQFPEKLGVGAKVRCLALERLRANREVIHRWQEALALMAQPTYIPASIAELARLADEIWFLAGDTSVDTSWYTKRASLSAVYSAAEVFMTQDQSSDFKDTERFLDSRLEDLKAVGTAVGSVGEWVEFTGHSFVNLARSKGVRI</sequence>